<dbReference type="GO" id="GO:0004497">
    <property type="term" value="F:monooxygenase activity"/>
    <property type="evidence" value="ECO:0007669"/>
    <property type="project" value="UniProtKB-KW"/>
</dbReference>
<proteinExistence type="inferred from homology"/>
<protein>
    <recommendedName>
        <fullName evidence="18">Cytochrome P450</fullName>
    </recommendedName>
</protein>
<dbReference type="PANTHER" id="PTHR24292">
    <property type="entry name" value="CYTOCHROME P450"/>
    <property type="match status" value="1"/>
</dbReference>
<keyword evidence="17" id="KW-1185">Reference proteome</keyword>
<name>A0A9P0E8R8_NEZVI</name>
<dbReference type="InterPro" id="IPR036396">
    <property type="entry name" value="Cyt_P450_sf"/>
</dbReference>
<evidence type="ECO:0000256" key="4">
    <source>
        <dbReference type="ARBA" id="ARBA00010617"/>
    </source>
</evidence>
<keyword evidence="12 15" id="KW-0472">Membrane</keyword>
<evidence type="ECO:0000256" key="10">
    <source>
        <dbReference type="ARBA" id="ARBA00023004"/>
    </source>
</evidence>
<dbReference type="CDD" id="cd11056">
    <property type="entry name" value="CYP6-like"/>
    <property type="match status" value="1"/>
</dbReference>
<accession>A0A9P0E8R8</accession>
<dbReference type="Pfam" id="PF00067">
    <property type="entry name" value="p450"/>
    <property type="match status" value="1"/>
</dbReference>
<dbReference type="InterPro" id="IPR017972">
    <property type="entry name" value="Cyt_P450_CS"/>
</dbReference>
<feature type="transmembrane region" description="Helical" evidence="15">
    <location>
        <begin position="6"/>
        <end position="22"/>
    </location>
</feature>
<dbReference type="InterPro" id="IPR001128">
    <property type="entry name" value="Cyt_P450"/>
</dbReference>
<dbReference type="FunFam" id="1.10.630.10:FF:000042">
    <property type="entry name" value="Cytochrome P450"/>
    <property type="match status" value="1"/>
</dbReference>
<dbReference type="InterPro" id="IPR050476">
    <property type="entry name" value="Insect_CytP450_Detox"/>
</dbReference>
<dbReference type="EMBL" id="OV725077">
    <property type="protein sequence ID" value="CAH1392178.1"/>
    <property type="molecule type" value="Genomic_DNA"/>
</dbReference>
<keyword evidence="8" id="KW-0492">Microsome</keyword>
<sequence>MSWLMYIAIAAFSLLALAYYKIKKMFRYYKDMNIPYVEPKFPLGSDPEGVLFRIHIGDSWDKIYKRLEGKPVGGFFQTVLPFLMIRDPEYVNQVLISSFEHFFDRNFLVDEEVNPLEAHLFLLRGNRWRYLRNKLSPIFSGGKLRWMFEEMEKCGDIFVECIDKLADGKDRDVLEELARYATDVIGSCAFGLESNCLTNPTSQLRRMGKELFDQTKFNWTQISFLLRFSVPRLLLWLKVRSLPSEIENFFCSTVSSVLEHRRKTGLKRRDFVHLLLQLKEKGVVEIDTNEIDQDVQENNDVEKFEITDRLLMAQSFVFFVAGFETTSRTLHFLIYQLAQHPEIQERARQEVLRVKEKHNQFSYDALKELTFLDNCISETLRMYPPVVMLNRECTKDFTFLDGSSIKKGEQIVIPIYSIQRDPKYFPEPMKYNPDRFASDPQRGTYLPFGDGPRICIGKRFALVEIKIVMARLLERYSFEPSSLNKEPIELNPWTNILCPKNGLYVKIQKLNGCK</sequence>
<dbReference type="GO" id="GO:0016705">
    <property type="term" value="F:oxidoreductase activity, acting on paired donors, with incorporation or reduction of molecular oxygen"/>
    <property type="evidence" value="ECO:0007669"/>
    <property type="project" value="InterPro"/>
</dbReference>
<evidence type="ECO:0000313" key="17">
    <source>
        <dbReference type="Proteomes" id="UP001152798"/>
    </source>
</evidence>
<keyword evidence="11 14" id="KW-0503">Monooxygenase</keyword>
<evidence type="ECO:0000256" key="5">
    <source>
        <dbReference type="ARBA" id="ARBA00022617"/>
    </source>
</evidence>
<evidence type="ECO:0000256" key="14">
    <source>
        <dbReference type="RuleBase" id="RU000461"/>
    </source>
</evidence>
<comment type="similarity">
    <text evidence="4 14">Belongs to the cytochrome P450 family.</text>
</comment>
<dbReference type="GO" id="GO:0005789">
    <property type="term" value="C:endoplasmic reticulum membrane"/>
    <property type="evidence" value="ECO:0007669"/>
    <property type="project" value="UniProtKB-SubCell"/>
</dbReference>
<comment type="cofactor">
    <cofactor evidence="1 13">
        <name>heme</name>
        <dbReference type="ChEBI" id="CHEBI:30413"/>
    </cofactor>
</comment>
<evidence type="ECO:0000256" key="1">
    <source>
        <dbReference type="ARBA" id="ARBA00001971"/>
    </source>
</evidence>
<keyword evidence="7" id="KW-0256">Endoplasmic reticulum</keyword>
<keyword evidence="15" id="KW-0812">Transmembrane</keyword>
<dbReference type="SUPFAM" id="SSF48264">
    <property type="entry name" value="Cytochrome P450"/>
    <property type="match status" value="1"/>
</dbReference>
<feature type="binding site" description="axial binding residue" evidence="13">
    <location>
        <position position="455"/>
    </location>
    <ligand>
        <name>heme</name>
        <dbReference type="ChEBI" id="CHEBI:30413"/>
    </ligand>
    <ligandPart>
        <name>Fe</name>
        <dbReference type="ChEBI" id="CHEBI:18248"/>
    </ligandPart>
</feature>
<evidence type="ECO:0000313" key="16">
    <source>
        <dbReference type="EMBL" id="CAH1392178.1"/>
    </source>
</evidence>
<dbReference type="AlphaFoldDB" id="A0A9P0E8R8"/>
<keyword evidence="6 13" id="KW-0479">Metal-binding</keyword>
<keyword evidence="5 13" id="KW-0349">Heme</keyword>
<evidence type="ECO:0000256" key="2">
    <source>
        <dbReference type="ARBA" id="ARBA00004174"/>
    </source>
</evidence>
<evidence type="ECO:0000256" key="3">
    <source>
        <dbReference type="ARBA" id="ARBA00004406"/>
    </source>
</evidence>
<evidence type="ECO:0000256" key="11">
    <source>
        <dbReference type="ARBA" id="ARBA00023033"/>
    </source>
</evidence>
<evidence type="ECO:0008006" key="18">
    <source>
        <dbReference type="Google" id="ProtNLM"/>
    </source>
</evidence>
<evidence type="ECO:0000256" key="9">
    <source>
        <dbReference type="ARBA" id="ARBA00023002"/>
    </source>
</evidence>
<dbReference type="InterPro" id="IPR002401">
    <property type="entry name" value="Cyt_P450_E_grp-I"/>
</dbReference>
<dbReference type="PRINTS" id="PR00463">
    <property type="entry name" value="EP450I"/>
</dbReference>
<dbReference type="PROSITE" id="PS00086">
    <property type="entry name" value="CYTOCHROME_P450"/>
    <property type="match status" value="1"/>
</dbReference>
<comment type="subcellular location">
    <subcellularLocation>
        <location evidence="3">Endoplasmic reticulum membrane</location>
        <topology evidence="3">Peripheral membrane protein</topology>
    </subcellularLocation>
    <subcellularLocation>
        <location evidence="2">Microsome membrane</location>
        <topology evidence="2">Peripheral membrane protein</topology>
    </subcellularLocation>
</comment>
<evidence type="ECO:0000256" key="6">
    <source>
        <dbReference type="ARBA" id="ARBA00022723"/>
    </source>
</evidence>
<evidence type="ECO:0000256" key="12">
    <source>
        <dbReference type="ARBA" id="ARBA00023136"/>
    </source>
</evidence>
<dbReference type="GO" id="GO:0020037">
    <property type="term" value="F:heme binding"/>
    <property type="evidence" value="ECO:0007669"/>
    <property type="project" value="InterPro"/>
</dbReference>
<dbReference type="Gene3D" id="1.10.630.10">
    <property type="entry name" value="Cytochrome P450"/>
    <property type="match status" value="1"/>
</dbReference>
<evidence type="ECO:0000256" key="15">
    <source>
        <dbReference type="SAM" id="Phobius"/>
    </source>
</evidence>
<evidence type="ECO:0000256" key="13">
    <source>
        <dbReference type="PIRSR" id="PIRSR602401-1"/>
    </source>
</evidence>
<keyword evidence="10 13" id="KW-0408">Iron</keyword>
<dbReference type="OrthoDB" id="1470350at2759"/>
<dbReference type="PRINTS" id="PR00385">
    <property type="entry name" value="P450"/>
</dbReference>
<keyword evidence="15" id="KW-1133">Transmembrane helix</keyword>
<evidence type="ECO:0000256" key="8">
    <source>
        <dbReference type="ARBA" id="ARBA00022848"/>
    </source>
</evidence>
<keyword evidence="9 14" id="KW-0560">Oxidoreductase</keyword>
<gene>
    <name evidence="16" type="ORF">NEZAVI_LOCUS3044</name>
</gene>
<dbReference type="Proteomes" id="UP001152798">
    <property type="component" value="Chromosome 1"/>
</dbReference>
<reference evidence="16" key="1">
    <citation type="submission" date="2022-01" db="EMBL/GenBank/DDBJ databases">
        <authorList>
            <person name="King R."/>
        </authorList>
    </citation>
    <scope>NUCLEOTIDE SEQUENCE</scope>
</reference>
<evidence type="ECO:0000256" key="7">
    <source>
        <dbReference type="ARBA" id="ARBA00022824"/>
    </source>
</evidence>
<dbReference type="PANTHER" id="PTHR24292:SF100">
    <property type="entry name" value="CYTOCHROME P450 6A16, ISOFORM B-RELATED"/>
    <property type="match status" value="1"/>
</dbReference>
<dbReference type="GO" id="GO:0005506">
    <property type="term" value="F:iron ion binding"/>
    <property type="evidence" value="ECO:0007669"/>
    <property type="project" value="InterPro"/>
</dbReference>
<organism evidence="16 17">
    <name type="scientific">Nezara viridula</name>
    <name type="common">Southern green stink bug</name>
    <name type="synonym">Cimex viridulus</name>
    <dbReference type="NCBI Taxonomy" id="85310"/>
    <lineage>
        <taxon>Eukaryota</taxon>
        <taxon>Metazoa</taxon>
        <taxon>Ecdysozoa</taxon>
        <taxon>Arthropoda</taxon>
        <taxon>Hexapoda</taxon>
        <taxon>Insecta</taxon>
        <taxon>Pterygota</taxon>
        <taxon>Neoptera</taxon>
        <taxon>Paraneoptera</taxon>
        <taxon>Hemiptera</taxon>
        <taxon>Heteroptera</taxon>
        <taxon>Panheteroptera</taxon>
        <taxon>Pentatomomorpha</taxon>
        <taxon>Pentatomoidea</taxon>
        <taxon>Pentatomidae</taxon>
        <taxon>Pentatominae</taxon>
        <taxon>Nezara</taxon>
    </lineage>
</organism>